<dbReference type="EC" id="6.3.2.17" evidence="3"/>
<dbReference type="Proteomes" id="UP000028045">
    <property type="component" value="Unassembled WGS sequence"/>
</dbReference>
<dbReference type="PANTHER" id="PTHR11136:SF5">
    <property type="entry name" value="FOLYLPOLYGLUTAMATE SYNTHASE, MITOCHONDRIAL"/>
    <property type="match status" value="1"/>
</dbReference>
<dbReference type="SUPFAM" id="SSF53623">
    <property type="entry name" value="MurD-like peptide ligases, catalytic domain"/>
    <property type="match status" value="1"/>
</dbReference>
<keyword evidence="15" id="KW-1185">Reference proteome</keyword>
<dbReference type="InterPro" id="IPR036565">
    <property type="entry name" value="Mur-like_cat_sf"/>
</dbReference>
<dbReference type="EMBL" id="KL648018">
    <property type="protein sequence ID" value="KEY72697.1"/>
    <property type="molecule type" value="Genomic_DNA"/>
</dbReference>
<reference evidence="14 15" key="1">
    <citation type="journal article" date="2014" name="BMC Genomics">
        <title>Comparative genome sequencing reveals chemotype-specific gene clusters in the toxigenic black mold Stachybotrys.</title>
        <authorList>
            <person name="Semeiks J."/>
            <person name="Borek D."/>
            <person name="Otwinowski Z."/>
            <person name="Grishin N.V."/>
        </authorList>
    </citation>
    <scope>NUCLEOTIDE SEQUENCE [LARGE SCALE GENOMIC DNA]</scope>
    <source>
        <strain evidence="15">CBS 109288 / IBT 7711</strain>
    </source>
</reference>
<keyword evidence="5" id="KW-0436">Ligase</keyword>
<keyword evidence="9" id="KW-0460">Magnesium</keyword>
<evidence type="ECO:0000256" key="7">
    <source>
        <dbReference type="ARBA" id="ARBA00022741"/>
    </source>
</evidence>
<dbReference type="InterPro" id="IPR001645">
    <property type="entry name" value="Folylpolyglutamate_synth"/>
</dbReference>
<evidence type="ECO:0000256" key="10">
    <source>
        <dbReference type="ARBA" id="ARBA00030592"/>
    </source>
</evidence>
<dbReference type="OrthoDB" id="5212574at2759"/>
<evidence type="ECO:0000256" key="9">
    <source>
        <dbReference type="ARBA" id="ARBA00022842"/>
    </source>
</evidence>
<accession>A0A084B568</accession>
<sequence length="504" mass="55693">MRRFSQSAGMAGASSLDRSYKRAVEILHARRRPGRPSAASVSDASQHHEPTPNQGTPDLRGTPSLVGMKDWLNRIGHSTADIDNLNVVHVAGTKGKGSTCAFVESFLRTFGKRTGFPKKTGLYTSPHLTYPEERIRINFQPIGRDLFAKYFFEVWEKIGPDDKREAPANIPRYLQLFALVSFHAFIREGVEAAVIETHHGGEYDATNFIEHPVATVVTTLGMDHVKQLGPTIKNIAWHKAGIFKPGALAISPPQDPSAAEVLRTRAAEKGVELLFAESDPSLPANAPQLNPEVQRINGSVALAAARHFIETKAPRDSLPLSSADIVEAVNQFSWPGRFQLVVDERMRWYLDGAHNEISINKAAQWFMDGSNNQRTSPSVKRSLIFSQISEQRDSTVVLEQLATILKSVRIDDAIFTLYSPDHDYDAGTGSKPRKSDSQEIFGNIWKNIHSNCKVHYEKDVRSAMDLAKRIGAEADQVHTLVTGSQHLVGGALHYLHLAPPPRPG</sequence>
<comment type="catalytic activity">
    <reaction evidence="12">
        <text>(6S)-5,6,7,8-tetrahydrofolyl-(gamma-L-Glu)(n) + L-glutamate + ATP = (6S)-5,6,7,8-tetrahydrofolyl-(gamma-L-Glu)(n+1) + ADP + phosphate + H(+)</text>
        <dbReference type="Rhea" id="RHEA:10580"/>
        <dbReference type="Rhea" id="RHEA-COMP:14738"/>
        <dbReference type="Rhea" id="RHEA-COMP:14740"/>
        <dbReference type="ChEBI" id="CHEBI:15378"/>
        <dbReference type="ChEBI" id="CHEBI:29985"/>
        <dbReference type="ChEBI" id="CHEBI:30616"/>
        <dbReference type="ChEBI" id="CHEBI:43474"/>
        <dbReference type="ChEBI" id="CHEBI:141005"/>
        <dbReference type="ChEBI" id="CHEBI:456216"/>
        <dbReference type="EC" id="6.3.2.17"/>
    </reaction>
</comment>
<dbReference type="GO" id="GO:0046872">
    <property type="term" value="F:metal ion binding"/>
    <property type="evidence" value="ECO:0007669"/>
    <property type="project" value="UniProtKB-KW"/>
</dbReference>
<dbReference type="GO" id="GO:0005524">
    <property type="term" value="F:ATP binding"/>
    <property type="evidence" value="ECO:0007669"/>
    <property type="project" value="UniProtKB-KW"/>
</dbReference>
<dbReference type="UniPathway" id="UPA00850"/>
<dbReference type="InterPro" id="IPR036615">
    <property type="entry name" value="Mur_ligase_C_dom_sf"/>
</dbReference>
<organism evidence="14 15">
    <name type="scientific">Stachybotrys chartarum (strain CBS 109288 / IBT 7711)</name>
    <name type="common">Toxic black mold</name>
    <name type="synonym">Stilbospora chartarum</name>
    <dbReference type="NCBI Taxonomy" id="1280523"/>
    <lineage>
        <taxon>Eukaryota</taxon>
        <taxon>Fungi</taxon>
        <taxon>Dikarya</taxon>
        <taxon>Ascomycota</taxon>
        <taxon>Pezizomycotina</taxon>
        <taxon>Sordariomycetes</taxon>
        <taxon>Hypocreomycetidae</taxon>
        <taxon>Hypocreales</taxon>
        <taxon>Stachybotryaceae</taxon>
        <taxon>Stachybotrys</taxon>
    </lineage>
</organism>
<name>A0A084B568_STACB</name>
<protein>
    <recommendedName>
        <fullName evidence="3">tetrahydrofolate synthase</fullName>
        <ecNumber evidence="3">6.3.2.17</ecNumber>
    </recommendedName>
    <alternativeName>
        <fullName evidence="11">Folylpoly-gamma-glutamate synthetase</fullName>
    </alternativeName>
    <alternativeName>
        <fullName evidence="10">Tetrahydrofolylpolyglutamate synthase</fullName>
    </alternativeName>
</protein>
<dbReference type="GO" id="GO:0004326">
    <property type="term" value="F:tetrahydrofolylpolyglutamate synthase activity"/>
    <property type="evidence" value="ECO:0007669"/>
    <property type="project" value="UniProtKB-EC"/>
</dbReference>
<evidence type="ECO:0000256" key="11">
    <source>
        <dbReference type="ARBA" id="ARBA00030876"/>
    </source>
</evidence>
<evidence type="ECO:0000256" key="3">
    <source>
        <dbReference type="ARBA" id="ARBA00013025"/>
    </source>
</evidence>
<keyword evidence="8" id="KW-0067">ATP-binding</keyword>
<comment type="similarity">
    <text evidence="2">Belongs to the folylpolyglutamate synthase family.</text>
</comment>
<proteinExistence type="inferred from homology"/>
<evidence type="ECO:0000313" key="14">
    <source>
        <dbReference type="EMBL" id="KEY72697.1"/>
    </source>
</evidence>
<dbReference type="Gene3D" id="3.90.190.20">
    <property type="entry name" value="Mur ligase, C-terminal domain"/>
    <property type="match status" value="1"/>
</dbReference>
<dbReference type="GO" id="GO:0005829">
    <property type="term" value="C:cytosol"/>
    <property type="evidence" value="ECO:0007669"/>
    <property type="project" value="TreeGrafter"/>
</dbReference>
<dbReference type="GO" id="GO:0006730">
    <property type="term" value="P:one-carbon metabolic process"/>
    <property type="evidence" value="ECO:0007669"/>
    <property type="project" value="UniProtKB-KW"/>
</dbReference>
<evidence type="ECO:0000256" key="13">
    <source>
        <dbReference type="SAM" id="MobiDB-lite"/>
    </source>
</evidence>
<dbReference type="NCBIfam" id="TIGR01499">
    <property type="entry name" value="folC"/>
    <property type="match status" value="1"/>
</dbReference>
<feature type="region of interest" description="Disordered" evidence="13">
    <location>
        <begin position="24"/>
        <end position="63"/>
    </location>
</feature>
<evidence type="ECO:0000256" key="12">
    <source>
        <dbReference type="ARBA" id="ARBA00047493"/>
    </source>
</evidence>
<evidence type="ECO:0000256" key="5">
    <source>
        <dbReference type="ARBA" id="ARBA00022598"/>
    </source>
</evidence>
<dbReference type="PANTHER" id="PTHR11136">
    <property type="entry name" value="FOLYLPOLYGLUTAMATE SYNTHASE-RELATED"/>
    <property type="match status" value="1"/>
</dbReference>
<gene>
    <name evidence="14" type="ORF">S7711_02486</name>
</gene>
<evidence type="ECO:0000256" key="1">
    <source>
        <dbReference type="ARBA" id="ARBA00005150"/>
    </source>
</evidence>
<keyword evidence="6" id="KW-0479">Metal-binding</keyword>
<evidence type="ECO:0000256" key="2">
    <source>
        <dbReference type="ARBA" id="ARBA00008276"/>
    </source>
</evidence>
<keyword evidence="7" id="KW-0547">Nucleotide-binding</keyword>
<evidence type="ECO:0000256" key="4">
    <source>
        <dbReference type="ARBA" id="ARBA00022563"/>
    </source>
</evidence>
<dbReference type="Gene3D" id="3.40.1190.10">
    <property type="entry name" value="Mur-like, catalytic domain"/>
    <property type="match status" value="1"/>
</dbReference>
<evidence type="ECO:0000256" key="8">
    <source>
        <dbReference type="ARBA" id="ARBA00022840"/>
    </source>
</evidence>
<evidence type="ECO:0000256" key="6">
    <source>
        <dbReference type="ARBA" id="ARBA00022723"/>
    </source>
</evidence>
<comment type="pathway">
    <text evidence="1">Cofactor biosynthesis; tetrahydrofolylpolyglutamate biosynthesis.</text>
</comment>
<keyword evidence="4" id="KW-0554">One-carbon metabolism</keyword>
<dbReference type="AlphaFoldDB" id="A0A084B568"/>
<dbReference type="GO" id="GO:0005739">
    <property type="term" value="C:mitochondrion"/>
    <property type="evidence" value="ECO:0007669"/>
    <property type="project" value="TreeGrafter"/>
</dbReference>
<evidence type="ECO:0000313" key="15">
    <source>
        <dbReference type="Proteomes" id="UP000028045"/>
    </source>
</evidence>
<dbReference type="SUPFAM" id="SSF53244">
    <property type="entry name" value="MurD-like peptide ligases, peptide-binding domain"/>
    <property type="match status" value="1"/>
</dbReference>
<dbReference type="HOGENOM" id="CLU_015869_0_1_1"/>